<keyword evidence="2" id="KW-0238">DNA-binding</keyword>
<organism evidence="5">
    <name type="scientific">bioreactor metagenome</name>
    <dbReference type="NCBI Taxonomy" id="1076179"/>
    <lineage>
        <taxon>unclassified sequences</taxon>
        <taxon>metagenomes</taxon>
        <taxon>ecological metagenomes</taxon>
    </lineage>
</organism>
<dbReference type="PANTHER" id="PTHR33217">
    <property type="entry name" value="TRANSPOSASE FOR INSERTION SEQUENCE ELEMENT IS1081"/>
    <property type="match status" value="1"/>
</dbReference>
<dbReference type="EMBL" id="VSSQ01004483">
    <property type="protein sequence ID" value="MPM25381.1"/>
    <property type="molecule type" value="Genomic_DNA"/>
</dbReference>
<dbReference type="Pfam" id="PF00872">
    <property type="entry name" value="Transposase_mut"/>
    <property type="match status" value="1"/>
</dbReference>
<gene>
    <name evidence="5" type="ORF">SDC9_71872</name>
</gene>
<sequence length="401" mass="46418">MAQLHITLDTEILQKLFLTGERDEAMSKLLKMIFNEILAEQSKEQLGADPYERTESRTAYRNGSRERQLNTRVGTLNLSVPRHRNGTFSTVLFERYQRSEQALLLAMMQMVIDGVSTRKVENITEELCGKSFSKSMVSDLCKKLDPVVEQFRNRPLEKHYPFLMFDAMYLKVREEAVKSRGLLISLGVNEEGIREVLGFRVANSESEQSWGEFFQSLKKRGLTSPTLVTSDNHGGLVSALKKQFQGVTWQRCQTHFSRNLLDYTPKALQPQMKESIRDVYEATDLTSARMAKDRLLEEYETKAPRAMKLLDEAFDDITAVLILPLKYRKRLRTTNGLERLNQEVRRRERVIRIFPNQASVIRLLGALLMEHDERWSTGRKYLDMEQLEDGSLEERKVVSLV</sequence>
<feature type="region of interest" description="Disordered" evidence="4">
    <location>
        <begin position="45"/>
        <end position="66"/>
    </location>
</feature>
<comment type="caution">
    <text evidence="5">The sequence shown here is derived from an EMBL/GenBank/DDBJ whole genome shotgun (WGS) entry which is preliminary data.</text>
</comment>
<evidence type="ECO:0000256" key="3">
    <source>
        <dbReference type="ARBA" id="ARBA00023172"/>
    </source>
</evidence>
<feature type="compositionally biased region" description="Basic and acidic residues" evidence="4">
    <location>
        <begin position="50"/>
        <end position="66"/>
    </location>
</feature>
<dbReference type="GO" id="GO:0004803">
    <property type="term" value="F:transposase activity"/>
    <property type="evidence" value="ECO:0007669"/>
    <property type="project" value="InterPro"/>
</dbReference>
<dbReference type="AlphaFoldDB" id="A0A644YBU8"/>
<dbReference type="GO" id="GO:0006313">
    <property type="term" value="P:DNA transposition"/>
    <property type="evidence" value="ECO:0007669"/>
    <property type="project" value="InterPro"/>
</dbReference>
<keyword evidence="3" id="KW-0233">DNA recombination</keyword>
<accession>A0A644YBU8</accession>
<keyword evidence="1" id="KW-0815">Transposition</keyword>
<reference evidence="5" key="1">
    <citation type="submission" date="2019-08" db="EMBL/GenBank/DDBJ databases">
        <authorList>
            <person name="Kucharzyk K."/>
            <person name="Murdoch R.W."/>
            <person name="Higgins S."/>
            <person name="Loffler F."/>
        </authorList>
    </citation>
    <scope>NUCLEOTIDE SEQUENCE</scope>
</reference>
<dbReference type="InterPro" id="IPR001207">
    <property type="entry name" value="Transposase_mutator"/>
</dbReference>
<dbReference type="GO" id="GO:0003677">
    <property type="term" value="F:DNA binding"/>
    <property type="evidence" value="ECO:0007669"/>
    <property type="project" value="UniProtKB-KW"/>
</dbReference>
<name>A0A644YBU8_9ZZZZ</name>
<evidence type="ECO:0000256" key="2">
    <source>
        <dbReference type="ARBA" id="ARBA00023125"/>
    </source>
</evidence>
<protein>
    <submittedName>
        <fullName evidence="5">IS256 family transposase ISPeth3</fullName>
    </submittedName>
</protein>
<dbReference type="NCBIfam" id="NF033543">
    <property type="entry name" value="transpos_IS256"/>
    <property type="match status" value="1"/>
</dbReference>
<proteinExistence type="predicted"/>
<evidence type="ECO:0000313" key="5">
    <source>
        <dbReference type="EMBL" id="MPM25381.1"/>
    </source>
</evidence>
<dbReference type="PANTHER" id="PTHR33217:SF7">
    <property type="entry name" value="TRANSPOSASE FOR INSERTION SEQUENCE ELEMENT IS1081"/>
    <property type="match status" value="1"/>
</dbReference>
<evidence type="ECO:0000256" key="4">
    <source>
        <dbReference type="SAM" id="MobiDB-lite"/>
    </source>
</evidence>
<evidence type="ECO:0000256" key="1">
    <source>
        <dbReference type="ARBA" id="ARBA00022578"/>
    </source>
</evidence>